<dbReference type="CDD" id="cd20169">
    <property type="entry name" value="Peptidase_M90_mtfA"/>
    <property type="match status" value="1"/>
</dbReference>
<dbReference type="Proteomes" id="UP000198623">
    <property type="component" value="Unassembled WGS sequence"/>
</dbReference>
<dbReference type="GO" id="GO:0004177">
    <property type="term" value="F:aminopeptidase activity"/>
    <property type="evidence" value="ECO:0007669"/>
    <property type="project" value="TreeGrafter"/>
</dbReference>
<evidence type="ECO:0008006" key="3">
    <source>
        <dbReference type="Google" id="ProtNLM"/>
    </source>
</evidence>
<dbReference type="Gene3D" id="1.10.472.150">
    <property type="entry name" value="Glucose-regulated metallo-peptidase M90, N-terminal domain"/>
    <property type="match status" value="1"/>
</dbReference>
<dbReference type="PANTHER" id="PTHR30164">
    <property type="entry name" value="MTFA PEPTIDASE"/>
    <property type="match status" value="1"/>
</dbReference>
<dbReference type="SUPFAM" id="SSF55486">
    <property type="entry name" value="Metalloproteases ('zincins'), catalytic domain"/>
    <property type="match status" value="1"/>
</dbReference>
<dbReference type="InterPro" id="IPR042252">
    <property type="entry name" value="MtfA_N"/>
</dbReference>
<evidence type="ECO:0000313" key="2">
    <source>
        <dbReference type="Proteomes" id="UP000198623"/>
    </source>
</evidence>
<protein>
    <recommendedName>
        <fullName evidence="3">Zn-dependent hydrolase</fullName>
    </recommendedName>
</protein>
<gene>
    <name evidence="1" type="ORF">SAMN05216175_10782</name>
</gene>
<keyword evidence="2" id="KW-1185">Reference proteome</keyword>
<dbReference type="InterPro" id="IPR024079">
    <property type="entry name" value="MetalloPept_cat_dom_sf"/>
</dbReference>
<dbReference type="PANTHER" id="PTHR30164:SF2">
    <property type="entry name" value="PROTEIN MTFA"/>
    <property type="match status" value="1"/>
</dbReference>
<accession>A0A1I2S2D4</accession>
<dbReference type="InterPro" id="IPR010384">
    <property type="entry name" value="MtfA_fam"/>
</dbReference>
<dbReference type="GO" id="GO:0008237">
    <property type="term" value="F:metallopeptidase activity"/>
    <property type="evidence" value="ECO:0007669"/>
    <property type="project" value="InterPro"/>
</dbReference>
<dbReference type="Gene3D" id="3.40.390.10">
    <property type="entry name" value="Collagenase (Catalytic Domain)"/>
    <property type="match status" value="1"/>
</dbReference>
<organism evidence="1 2">
    <name type="scientific">Neptunomonas qingdaonensis</name>
    <dbReference type="NCBI Taxonomy" id="1045558"/>
    <lineage>
        <taxon>Bacteria</taxon>
        <taxon>Pseudomonadati</taxon>
        <taxon>Pseudomonadota</taxon>
        <taxon>Gammaproteobacteria</taxon>
        <taxon>Oceanospirillales</taxon>
        <taxon>Oceanospirillaceae</taxon>
        <taxon>Neptunomonas</taxon>
    </lineage>
</organism>
<dbReference type="STRING" id="1045558.SAMN05216175_10782"/>
<dbReference type="RefSeq" id="WP_090728294.1">
    <property type="nucleotide sequence ID" value="NZ_FOOU01000007.1"/>
</dbReference>
<dbReference type="GO" id="GO:0005829">
    <property type="term" value="C:cytosol"/>
    <property type="evidence" value="ECO:0007669"/>
    <property type="project" value="TreeGrafter"/>
</dbReference>
<sequence>MFKRFRNWLENRRVKKMGLSAAQWEAAIADWPVMHRYQGAEREALHDMTCRFLVRKNFTSGGGFQFTDTMCLKLATMACVPILHLGLDWYDHWSTIIIYEGDFVPNRPYHSDDGVVHAKGPGLSGEAWLRGPVILSWQSVRESGAHVRHGKASNVVIHELAHKLDMLRDGANGAPPMHPDMRAGEWHDIFTAAWQRLQKDWKHHRPLPLDDYALTSPAEFFAVCSETFFEAPESIKEKMPEVYRLLCQFYRQQPATGLATVI</sequence>
<evidence type="ECO:0000313" key="1">
    <source>
        <dbReference type="EMBL" id="SFG46992.1"/>
    </source>
</evidence>
<proteinExistence type="predicted"/>
<reference evidence="2" key="1">
    <citation type="submission" date="2016-10" db="EMBL/GenBank/DDBJ databases">
        <authorList>
            <person name="Varghese N."/>
            <person name="Submissions S."/>
        </authorList>
    </citation>
    <scope>NUCLEOTIDE SEQUENCE [LARGE SCALE GENOMIC DNA]</scope>
    <source>
        <strain evidence="2">CGMCC 1.10971</strain>
    </source>
</reference>
<dbReference type="EMBL" id="FOOU01000007">
    <property type="protein sequence ID" value="SFG46992.1"/>
    <property type="molecule type" value="Genomic_DNA"/>
</dbReference>
<dbReference type="AlphaFoldDB" id="A0A1I2S2D4"/>
<name>A0A1I2S2D4_9GAMM</name>
<dbReference type="Pfam" id="PF06167">
    <property type="entry name" value="Peptidase_M90"/>
    <property type="match status" value="1"/>
</dbReference>
<dbReference type="OrthoDB" id="9786424at2"/>